<dbReference type="Proteomes" id="UP000472372">
    <property type="component" value="Chromosome 4"/>
</dbReference>
<reference evidence="1" key="1">
    <citation type="submission" date="2021-02" db="EMBL/GenBank/DDBJ databases">
        <authorList>
            <person name="Syme A R."/>
            <person name="Syme A R."/>
            <person name="Moolhuijzen P."/>
        </authorList>
    </citation>
    <scope>NUCLEOTIDE SEQUENCE</scope>
    <source>
        <strain evidence="1">W1-1</strain>
    </source>
</reference>
<name>A0A6S6W1I3_9PLEO</name>
<evidence type="ECO:0000313" key="2">
    <source>
        <dbReference type="Proteomes" id="UP000472372"/>
    </source>
</evidence>
<sequence length="72" mass="8349">MAGNVSNQDTISQPTVALIYIVQTTRQQQDEIRQLRQQLRTALVETNKLKAENREQRSQILHANRSLDECKE</sequence>
<evidence type="ECO:0000313" key="1">
    <source>
        <dbReference type="EMBL" id="CAE7034081.1"/>
    </source>
</evidence>
<dbReference type="AlphaFoldDB" id="A0A6S6W1I3"/>
<protein>
    <submittedName>
        <fullName evidence="1">Uncharacterized protein</fullName>
    </submittedName>
</protein>
<dbReference type="EMBL" id="HG992980">
    <property type="protein sequence ID" value="CAE7034081.1"/>
    <property type="molecule type" value="Genomic_DNA"/>
</dbReference>
<accession>A0A6S6W1I3</accession>
<gene>
    <name evidence="1" type="ORF">PTTW11_05342</name>
</gene>
<proteinExistence type="predicted"/>
<organism evidence="1 2">
    <name type="scientific">Pyrenophora teres f. teres</name>
    <dbReference type="NCBI Taxonomy" id="97479"/>
    <lineage>
        <taxon>Eukaryota</taxon>
        <taxon>Fungi</taxon>
        <taxon>Dikarya</taxon>
        <taxon>Ascomycota</taxon>
        <taxon>Pezizomycotina</taxon>
        <taxon>Dothideomycetes</taxon>
        <taxon>Pleosporomycetidae</taxon>
        <taxon>Pleosporales</taxon>
        <taxon>Pleosporineae</taxon>
        <taxon>Pleosporaceae</taxon>
        <taxon>Pyrenophora</taxon>
    </lineage>
</organism>